<accession>A0ABD2Y5S4</accession>
<proteinExistence type="predicted"/>
<evidence type="ECO:0000313" key="2">
    <source>
        <dbReference type="Proteomes" id="UP001630127"/>
    </source>
</evidence>
<dbReference type="PANTHER" id="PTHR33116">
    <property type="entry name" value="REVERSE TRANSCRIPTASE ZINC-BINDING DOMAIN-CONTAINING PROTEIN-RELATED-RELATED"/>
    <property type="match status" value="1"/>
</dbReference>
<comment type="caution">
    <text evidence="1">The sequence shown here is derived from an EMBL/GenBank/DDBJ whole genome shotgun (WGS) entry which is preliminary data.</text>
</comment>
<evidence type="ECO:0008006" key="3">
    <source>
        <dbReference type="Google" id="ProtNLM"/>
    </source>
</evidence>
<dbReference type="EMBL" id="JBJUIK010000015">
    <property type="protein sequence ID" value="KAL3502872.1"/>
    <property type="molecule type" value="Genomic_DNA"/>
</dbReference>
<protein>
    <recommendedName>
        <fullName evidence="3">Reverse transcriptase</fullName>
    </recommendedName>
</protein>
<dbReference type="Proteomes" id="UP001630127">
    <property type="component" value="Unassembled WGS sequence"/>
</dbReference>
<reference evidence="1 2" key="1">
    <citation type="submission" date="2024-11" db="EMBL/GenBank/DDBJ databases">
        <title>A near-complete genome assembly of Cinchona calisaya.</title>
        <authorList>
            <person name="Lian D.C."/>
            <person name="Zhao X.W."/>
            <person name="Wei L."/>
        </authorList>
    </citation>
    <scope>NUCLEOTIDE SEQUENCE [LARGE SCALE GENOMIC DNA]</scope>
    <source>
        <tissue evidence="1">Nenye</tissue>
    </source>
</reference>
<name>A0ABD2Y5S4_9GENT</name>
<organism evidence="1 2">
    <name type="scientific">Cinchona calisaya</name>
    <dbReference type="NCBI Taxonomy" id="153742"/>
    <lineage>
        <taxon>Eukaryota</taxon>
        <taxon>Viridiplantae</taxon>
        <taxon>Streptophyta</taxon>
        <taxon>Embryophyta</taxon>
        <taxon>Tracheophyta</taxon>
        <taxon>Spermatophyta</taxon>
        <taxon>Magnoliopsida</taxon>
        <taxon>eudicotyledons</taxon>
        <taxon>Gunneridae</taxon>
        <taxon>Pentapetalae</taxon>
        <taxon>asterids</taxon>
        <taxon>lamiids</taxon>
        <taxon>Gentianales</taxon>
        <taxon>Rubiaceae</taxon>
        <taxon>Cinchonoideae</taxon>
        <taxon>Cinchoneae</taxon>
        <taxon>Cinchona</taxon>
    </lineage>
</organism>
<gene>
    <name evidence="1" type="ORF">ACH5RR_037321</name>
</gene>
<evidence type="ECO:0000313" key="1">
    <source>
        <dbReference type="EMBL" id="KAL3502872.1"/>
    </source>
</evidence>
<dbReference type="AlphaFoldDB" id="A0ABD2Y5S4"/>
<dbReference type="PANTHER" id="PTHR33116:SF86">
    <property type="entry name" value="REVERSE TRANSCRIPTASE DOMAIN-CONTAINING PROTEIN"/>
    <property type="match status" value="1"/>
</dbReference>
<sequence>MMLYYFASPVRKKLMKSRGSCTYMKQLLGRKSMCLSPVLSSTRMWKIAAKAKICTGFHNIQMATQRKYLALPIVISRSKEEVFGFIRDRVKAKLAGWKDKLLSPASKEVLIKSMVQALPTYTMSYFKLSKKLCKDINSSMANFW</sequence>
<keyword evidence="2" id="KW-1185">Reference proteome</keyword>